<feature type="domain" description="SXP/RAL-2 family protein Ani s 5-like cation-binding" evidence="1">
    <location>
        <begin position="12"/>
        <end position="114"/>
    </location>
</feature>
<name>A0AAN5DD29_9BILA</name>
<dbReference type="PANTHER" id="PTHR21593">
    <property type="entry name" value="PRION-LIKE- Q/N-RICH -DOMAIN-BEARING PROTEIN PROTEIN"/>
    <property type="match status" value="1"/>
</dbReference>
<keyword evidence="3" id="KW-1185">Reference proteome</keyword>
<dbReference type="Pfam" id="PF02520">
    <property type="entry name" value="ANIS5_cation-bd"/>
    <property type="match status" value="1"/>
</dbReference>
<evidence type="ECO:0000313" key="2">
    <source>
        <dbReference type="EMBL" id="GMR61281.1"/>
    </source>
</evidence>
<gene>
    <name evidence="2" type="ORF">PMAYCL1PPCAC_31476</name>
</gene>
<comment type="caution">
    <text evidence="2">The sequence shown here is derived from an EMBL/GenBank/DDBJ whole genome shotgun (WGS) entry which is preliminary data.</text>
</comment>
<evidence type="ECO:0000259" key="1">
    <source>
        <dbReference type="Pfam" id="PF02520"/>
    </source>
</evidence>
<sequence length="124" mass="13680">GPPFLANVTKDGREAFFQLFRDQNQTKAQLKTAVESWASTYGVSEEVAEFETAMKAEQTERRANLTTAIGQLQEAVNKLTSLEDAQDLTMVQTREQIEAAIDAMSPELRNLVIAAGRPPMPPRG</sequence>
<dbReference type="InterPro" id="IPR052823">
    <property type="entry name" value="SXP/RAL-2_related"/>
</dbReference>
<dbReference type="EMBL" id="BTRK01000006">
    <property type="protein sequence ID" value="GMR61281.1"/>
    <property type="molecule type" value="Genomic_DNA"/>
</dbReference>
<dbReference type="AlphaFoldDB" id="A0AAN5DD29"/>
<protein>
    <recommendedName>
        <fullName evidence="1">SXP/RAL-2 family protein Ani s 5-like cation-binding domain-containing protein</fullName>
    </recommendedName>
</protein>
<dbReference type="PANTHER" id="PTHR21593:SF36">
    <property type="entry name" value="DUF148 DOMAIN-CONTAINING PROTEIN-RELATED"/>
    <property type="match status" value="1"/>
</dbReference>
<reference evidence="3" key="1">
    <citation type="submission" date="2022-10" db="EMBL/GenBank/DDBJ databases">
        <title>Genome assembly of Pristionchus species.</title>
        <authorList>
            <person name="Yoshida K."/>
            <person name="Sommer R.J."/>
        </authorList>
    </citation>
    <scope>NUCLEOTIDE SEQUENCE [LARGE SCALE GENOMIC DNA]</scope>
    <source>
        <strain evidence="3">RS5460</strain>
    </source>
</reference>
<dbReference type="Proteomes" id="UP001328107">
    <property type="component" value="Unassembled WGS sequence"/>
</dbReference>
<organism evidence="2 3">
    <name type="scientific">Pristionchus mayeri</name>
    <dbReference type="NCBI Taxonomy" id="1317129"/>
    <lineage>
        <taxon>Eukaryota</taxon>
        <taxon>Metazoa</taxon>
        <taxon>Ecdysozoa</taxon>
        <taxon>Nematoda</taxon>
        <taxon>Chromadorea</taxon>
        <taxon>Rhabditida</taxon>
        <taxon>Rhabditina</taxon>
        <taxon>Diplogasteromorpha</taxon>
        <taxon>Diplogasteroidea</taxon>
        <taxon>Neodiplogasteridae</taxon>
        <taxon>Pristionchus</taxon>
    </lineage>
</organism>
<evidence type="ECO:0000313" key="3">
    <source>
        <dbReference type="Proteomes" id="UP001328107"/>
    </source>
</evidence>
<feature type="non-terminal residue" evidence="2">
    <location>
        <position position="1"/>
    </location>
</feature>
<accession>A0AAN5DD29</accession>
<dbReference type="InterPro" id="IPR003677">
    <property type="entry name" value="ANIS5_cation-bd"/>
</dbReference>
<feature type="non-terminal residue" evidence="2">
    <location>
        <position position="124"/>
    </location>
</feature>
<proteinExistence type="predicted"/>